<comment type="caution">
    <text evidence="1">The sequence shown here is derived from an EMBL/GenBank/DDBJ whole genome shotgun (WGS) entry which is preliminary data.</text>
</comment>
<dbReference type="RefSeq" id="WP_204014422.1">
    <property type="nucleotide sequence ID" value="NZ_BOPG01000132.1"/>
</dbReference>
<reference evidence="1" key="1">
    <citation type="submission" date="2021-01" db="EMBL/GenBank/DDBJ databases">
        <title>Whole genome shotgun sequence of Virgisporangium aurantiacum NBRC 16421.</title>
        <authorList>
            <person name="Komaki H."/>
            <person name="Tamura T."/>
        </authorList>
    </citation>
    <scope>NUCLEOTIDE SEQUENCE</scope>
    <source>
        <strain evidence="1">NBRC 16421</strain>
    </source>
</reference>
<protein>
    <submittedName>
        <fullName evidence="1">Uncharacterized protein</fullName>
    </submittedName>
</protein>
<dbReference type="EMBL" id="BOPG01000132">
    <property type="protein sequence ID" value="GIJ64837.1"/>
    <property type="molecule type" value="Genomic_DNA"/>
</dbReference>
<organism evidence="1 2">
    <name type="scientific">Virgisporangium aurantiacum</name>
    <dbReference type="NCBI Taxonomy" id="175570"/>
    <lineage>
        <taxon>Bacteria</taxon>
        <taxon>Bacillati</taxon>
        <taxon>Actinomycetota</taxon>
        <taxon>Actinomycetes</taxon>
        <taxon>Micromonosporales</taxon>
        <taxon>Micromonosporaceae</taxon>
        <taxon>Virgisporangium</taxon>
    </lineage>
</organism>
<proteinExistence type="predicted"/>
<evidence type="ECO:0000313" key="1">
    <source>
        <dbReference type="EMBL" id="GIJ64837.1"/>
    </source>
</evidence>
<accession>A0A8J3ZKW7</accession>
<gene>
    <name evidence="1" type="ORF">Vau01_123530</name>
</gene>
<dbReference type="Proteomes" id="UP000612585">
    <property type="component" value="Unassembled WGS sequence"/>
</dbReference>
<name>A0A8J3ZKW7_9ACTN</name>
<sequence>MSTSCLLGSPHSDGRTATVVKVSAGFPPEQMLPLLRQVHSVAFDGETTRMAERLLTHGWLQLGIDLPTSPTAEARFAGVLTHTPLGLVYVDPPAPFQVRIGQPLQAGMAQWLYLLDERDDTVVVYEATVHGRWLRHSHHPLRLTRPEPLPATIAAAGDAATARHVHRWRPACVSLDGWSGAWDAQICTVEYDRGVIVARLDTDTLAGVIADTDAWLAERRPGSGLPDLHVDDGGRLTVTWFAGTGHRQQHTIDADPDGRFLLGPHVLPWILAGEPVPGSDPRHLRNGTPPIVEWATETALHACHPALGHYPLPVLAAALRALSGCLGGGIGVLAPTNGATGHHVWLLTDGHALLVTPTSHDPDAGTVTLPRPLAGSWSDDQPVPVFTASQLAAFCRPNPAP</sequence>
<keyword evidence="2" id="KW-1185">Reference proteome</keyword>
<dbReference type="AlphaFoldDB" id="A0A8J3ZKW7"/>
<evidence type="ECO:0000313" key="2">
    <source>
        <dbReference type="Proteomes" id="UP000612585"/>
    </source>
</evidence>